<evidence type="ECO:0000256" key="4">
    <source>
        <dbReference type="ARBA" id="ARBA00022670"/>
    </source>
</evidence>
<keyword evidence="6" id="KW-0479">Metal-binding</keyword>
<evidence type="ECO:0000256" key="7">
    <source>
        <dbReference type="ARBA" id="ARBA00022801"/>
    </source>
</evidence>
<reference evidence="14 15" key="1">
    <citation type="submission" date="2016-11" db="EMBL/GenBank/DDBJ databases">
        <authorList>
            <person name="Jaros S."/>
            <person name="Januszkiewicz K."/>
            <person name="Wedrychowicz H."/>
        </authorList>
    </citation>
    <scope>NUCLEOTIDE SEQUENCE [LARGE SCALE GENOMIC DNA]</scope>
    <source>
        <strain evidence="14 15">DSM 44666</strain>
    </source>
</reference>
<evidence type="ECO:0000256" key="5">
    <source>
        <dbReference type="ARBA" id="ARBA00022692"/>
    </source>
</evidence>
<evidence type="ECO:0000256" key="8">
    <source>
        <dbReference type="ARBA" id="ARBA00022833"/>
    </source>
</evidence>
<evidence type="ECO:0000256" key="6">
    <source>
        <dbReference type="ARBA" id="ARBA00022723"/>
    </source>
</evidence>
<gene>
    <name evidence="14" type="ORF">SAMN05444392_101631</name>
</gene>
<evidence type="ECO:0000256" key="2">
    <source>
        <dbReference type="ARBA" id="ARBA00004141"/>
    </source>
</evidence>
<sequence length="278" mass="32761">MLFRYPVQIHPLLGLVIVIAVWTGQFIEILTLLVLVVVHEWGHLLAAEAYGWSIRGLELLPFGGLVQLDQWGGITAKEELVVSLAGPFQHVFLIIAGLFFYGVDWWNKEWTQFFIWCNVMIACFNLLPIYPLDGGRVIQALLSLYFPYRIALRVTGILSLCLSLLMIIFALLSPGATVHLTMLLVGIFLFVLNIQFLRQIPFYQLRFLLHRTQQQQISQKVEWTKIKKGLPYKYWFHYLFRERYHFFQLVDEKNQVHETITEDRLLQRYFKDHLRFDK</sequence>
<dbReference type="OrthoDB" id="166377at2"/>
<dbReference type="EMBL" id="FQVL01000001">
    <property type="protein sequence ID" value="SHE47687.1"/>
    <property type="molecule type" value="Genomic_DNA"/>
</dbReference>
<feature type="domain" description="Peptidase M50" evidence="13">
    <location>
        <begin position="111"/>
        <end position="159"/>
    </location>
</feature>
<feature type="transmembrane region" description="Helical" evidence="12">
    <location>
        <begin position="80"/>
        <end position="101"/>
    </location>
</feature>
<feature type="domain" description="Peptidase M50" evidence="13">
    <location>
        <begin position="29"/>
        <end position="100"/>
    </location>
</feature>
<organism evidence="14 15">
    <name type="scientific">Seinonella peptonophila</name>
    <dbReference type="NCBI Taxonomy" id="112248"/>
    <lineage>
        <taxon>Bacteria</taxon>
        <taxon>Bacillati</taxon>
        <taxon>Bacillota</taxon>
        <taxon>Bacilli</taxon>
        <taxon>Bacillales</taxon>
        <taxon>Thermoactinomycetaceae</taxon>
        <taxon>Seinonella</taxon>
    </lineage>
</organism>
<dbReference type="Proteomes" id="UP000184476">
    <property type="component" value="Unassembled WGS sequence"/>
</dbReference>
<dbReference type="CDD" id="cd06161">
    <property type="entry name" value="S2P-M50_SpoIVFB"/>
    <property type="match status" value="1"/>
</dbReference>
<dbReference type="Pfam" id="PF02163">
    <property type="entry name" value="Peptidase_M50"/>
    <property type="match status" value="2"/>
</dbReference>
<evidence type="ECO:0000313" key="14">
    <source>
        <dbReference type="EMBL" id="SHE47687.1"/>
    </source>
</evidence>
<feature type="transmembrane region" description="Helical" evidence="12">
    <location>
        <begin position="178"/>
        <end position="197"/>
    </location>
</feature>
<evidence type="ECO:0000256" key="12">
    <source>
        <dbReference type="SAM" id="Phobius"/>
    </source>
</evidence>
<evidence type="ECO:0000256" key="9">
    <source>
        <dbReference type="ARBA" id="ARBA00022989"/>
    </source>
</evidence>
<keyword evidence="10" id="KW-0482">Metalloprotease</keyword>
<accession>A0A1M4TTQ7</accession>
<keyword evidence="7" id="KW-0378">Hydrolase</keyword>
<dbReference type="InterPro" id="IPR008915">
    <property type="entry name" value="Peptidase_M50"/>
</dbReference>
<evidence type="ECO:0000256" key="10">
    <source>
        <dbReference type="ARBA" id="ARBA00023049"/>
    </source>
</evidence>
<keyword evidence="15" id="KW-1185">Reference proteome</keyword>
<dbReference type="AlphaFoldDB" id="A0A1M4TTQ7"/>
<evidence type="ECO:0000256" key="11">
    <source>
        <dbReference type="ARBA" id="ARBA00023136"/>
    </source>
</evidence>
<evidence type="ECO:0000259" key="13">
    <source>
        <dbReference type="Pfam" id="PF02163"/>
    </source>
</evidence>
<keyword evidence="4" id="KW-0645">Protease</keyword>
<dbReference type="GO" id="GO:0016020">
    <property type="term" value="C:membrane"/>
    <property type="evidence" value="ECO:0007669"/>
    <property type="project" value="UniProtKB-SubCell"/>
</dbReference>
<keyword evidence="8" id="KW-0862">Zinc</keyword>
<keyword evidence="9 12" id="KW-1133">Transmembrane helix</keyword>
<dbReference type="STRING" id="112248.SAMN05444392_101631"/>
<evidence type="ECO:0000256" key="3">
    <source>
        <dbReference type="ARBA" id="ARBA00007931"/>
    </source>
</evidence>
<evidence type="ECO:0000256" key="1">
    <source>
        <dbReference type="ARBA" id="ARBA00001947"/>
    </source>
</evidence>
<dbReference type="PANTHER" id="PTHR39188">
    <property type="entry name" value="MEMBRANE-ASSOCIATED ZINC METALLOPROTEASE M50B"/>
    <property type="match status" value="1"/>
</dbReference>
<comment type="subcellular location">
    <subcellularLocation>
        <location evidence="2">Membrane</location>
        <topology evidence="2">Multi-pass membrane protein</topology>
    </subcellularLocation>
</comment>
<feature type="transmembrane region" description="Helical" evidence="12">
    <location>
        <begin position="12"/>
        <end position="37"/>
    </location>
</feature>
<comment type="similarity">
    <text evidence="3">Belongs to the peptidase M50B family.</text>
</comment>
<dbReference type="PANTHER" id="PTHR39188:SF3">
    <property type="entry name" value="STAGE IV SPORULATION PROTEIN FB"/>
    <property type="match status" value="1"/>
</dbReference>
<proteinExistence type="inferred from homology"/>
<feature type="transmembrane region" description="Helical" evidence="12">
    <location>
        <begin position="113"/>
        <end position="130"/>
    </location>
</feature>
<comment type="cofactor">
    <cofactor evidence="1">
        <name>Zn(2+)</name>
        <dbReference type="ChEBI" id="CHEBI:29105"/>
    </cofactor>
</comment>
<dbReference type="GO" id="GO:0008237">
    <property type="term" value="F:metallopeptidase activity"/>
    <property type="evidence" value="ECO:0007669"/>
    <property type="project" value="UniProtKB-KW"/>
</dbReference>
<dbReference type="GO" id="GO:0006508">
    <property type="term" value="P:proteolysis"/>
    <property type="evidence" value="ECO:0007669"/>
    <property type="project" value="UniProtKB-KW"/>
</dbReference>
<keyword evidence="11 12" id="KW-0472">Membrane</keyword>
<dbReference type="GO" id="GO:0046872">
    <property type="term" value="F:metal ion binding"/>
    <property type="evidence" value="ECO:0007669"/>
    <property type="project" value="UniProtKB-KW"/>
</dbReference>
<keyword evidence="5 12" id="KW-0812">Transmembrane</keyword>
<protein>
    <submittedName>
        <fullName evidence="14">Stage IV sporulation protein FB</fullName>
    </submittedName>
</protein>
<dbReference type="RefSeq" id="WP_073151707.1">
    <property type="nucleotide sequence ID" value="NZ_FQVL01000001.1"/>
</dbReference>
<feature type="transmembrane region" description="Helical" evidence="12">
    <location>
        <begin position="150"/>
        <end position="172"/>
    </location>
</feature>
<evidence type="ECO:0000313" key="15">
    <source>
        <dbReference type="Proteomes" id="UP000184476"/>
    </source>
</evidence>
<name>A0A1M4TTQ7_9BACL</name>